<keyword evidence="10" id="KW-0282">Flagellum</keyword>
<dbReference type="InterPro" id="IPR001172">
    <property type="entry name" value="FliN_T3SS_HrcQb"/>
</dbReference>
<dbReference type="InterPro" id="IPR028976">
    <property type="entry name" value="CheC-like_sf"/>
</dbReference>
<keyword evidence="3" id="KW-1003">Cell membrane</keyword>
<keyword evidence="5" id="KW-0283">Flagellar rotation</keyword>
<evidence type="ECO:0000256" key="7">
    <source>
        <dbReference type="SAM" id="MobiDB-lite"/>
    </source>
</evidence>
<dbReference type="Pfam" id="PF01052">
    <property type="entry name" value="FliMN_C"/>
    <property type="match status" value="1"/>
</dbReference>
<dbReference type="GO" id="GO:0005886">
    <property type="term" value="C:plasma membrane"/>
    <property type="evidence" value="ECO:0007669"/>
    <property type="project" value="UniProtKB-SubCell"/>
</dbReference>
<dbReference type="GO" id="GO:0071973">
    <property type="term" value="P:bacterial-type flagellum-dependent cell motility"/>
    <property type="evidence" value="ECO:0007669"/>
    <property type="project" value="InterPro"/>
</dbReference>
<protein>
    <submittedName>
        <fullName evidence="10">Flagellar motor switching and energizing phosphatase</fullName>
    </submittedName>
</protein>
<dbReference type="GO" id="GO:0003774">
    <property type="term" value="F:cytoskeletal motor activity"/>
    <property type="evidence" value="ECO:0007669"/>
    <property type="project" value="InterPro"/>
</dbReference>
<keyword evidence="11" id="KW-1185">Reference proteome</keyword>
<feature type="compositionally biased region" description="Acidic residues" evidence="7">
    <location>
        <begin position="19"/>
        <end position="31"/>
    </location>
</feature>
<feature type="region of interest" description="Disordered" evidence="7">
    <location>
        <begin position="1"/>
        <end position="31"/>
    </location>
</feature>
<feature type="region of interest" description="Disordered" evidence="7">
    <location>
        <begin position="232"/>
        <end position="272"/>
    </location>
</feature>
<feature type="compositionally biased region" description="Low complexity" evidence="7">
    <location>
        <begin position="251"/>
        <end position="262"/>
    </location>
</feature>
<dbReference type="PRINTS" id="PR00956">
    <property type="entry name" value="FLGMOTORFLIN"/>
</dbReference>
<dbReference type="NCBIfam" id="NF005995">
    <property type="entry name" value="PRK08119.1"/>
    <property type="match status" value="1"/>
</dbReference>
<organism evidence="10 11">
    <name type="scientific">Exiguobacterium oxidotolerans</name>
    <dbReference type="NCBI Taxonomy" id="223958"/>
    <lineage>
        <taxon>Bacteria</taxon>
        <taxon>Bacillati</taxon>
        <taxon>Bacillota</taxon>
        <taxon>Bacilli</taxon>
        <taxon>Bacillales</taxon>
        <taxon>Bacillales Family XII. Incertae Sedis</taxon>
        <taxon>Exiguobacterium</taxon>
    </lineage>
</organism>
<name>A0A653ICL0_9BACL</name>
<comment type="subcellular location">
    <subcellularLocation>
        <location evidence="1">Cell membrane</location>
        <topology evidence="1">Peripheral membrane protein</topology>
        <orientation evidence="1">Cytoplasmic side</orientation>
    </subcellularLocation>
</comment>
<dbReference type="InterPro" id="IPR001543">
    <property type="entry name" value="FliN-like_C"/>
</dbReference>
<dbReference type="InterPro" id="IPR012826">
    <property type="entry name" value="FliN"/>
</dbReference>
<evidence type="ECO:0000256" key="1">
    <source>
        <dbReference type="ARBA" id="ARBA00004413"/>
    </source>
</evidence>
<feature type="domain" description="Flagellar motor switch protein FliN-like C-terminal" evidence="8">
    <location>
        <begin position="301"/>
        <end position="370"/>
    </location>
</feature>
<evidence type="ECO:0000259" key="8">
    <source>
        <dbReference type="Pfam" id="PF01052"/>
    </source>
</evidence>
<accession>A0A653ICL0</accession>
<dbReference type="InterPro" id="IPR036429">
    <property type="entry name" value="SpoA-like_sf"/>
</dbReference>
<dbReference type="EMBL" id="CABWKQ010000023">
    <property type="protein sequence ID" value="VWX36882.1"/>
    <property type="molecule type" value="Genomic_DNA"/>
</dbReference>
<dbReference type="NCBIfam" id="TIGR02480">
    <property type="entry name" value="fliN"/>
    <property type="match status" value="1"/>
</dbReference>
<evidence type="ECO:0000256" key="6">
    <source>
        <dbReference type="ARBA" id="ARBA00023136"/>
    </source>
</evidence>
<reference evidence="10 11" key="1">
    <citation type="submission" date="2019-10" db="EMBL/GenBank/DDBJ databases">
        <authorList>
            <person name="Karimi E."/>
        </authorList>
    </citation>
    <scope>NUCLEOTIDE SEQUENCE [LARGE SCALE GENOMIC DNA]</scope>
    <source>
        <strain evidence="10">Exiguobacterium sp. 9Y</strain>
    </source>
</reference>
<dbReference type="SUPFAM" id="SSF103039">
    <property type="entry name" value="CheC-like"/>
    <property type="match status" value="1"/>
</dbReference>
<dbReference type="Proteomes" id="UP000439752">
    <property type="component" value="Unassembled WGS sequence"/>
</dbReference>
<keyword evidence="6" id="KW-0472">Membrane</keyword>
<evidence type="ECO:0000256" key="5">
    <source>
        <dbReference type="ARBA" id="ARBA00022779"/>
    </source>
</evidence>
<feature type="domain" description="CheC-like protein" evidence="9">
    <location>
        <begin position="38"/>
        <end position="73"/>
    </location>
</feature>
<dbReference type="PANTHER" id="PTHR43484">
    <property type="match status" value="1"/>
</dbReference>
<dbReference type="SUPFAM" id="SSF101801">
    <property type="entry name" value="Surface presentation of antigens (SPOA)"/>
    <property type="match status" value="1"/>
</dbReference>
<dbReference type="RefSeq" id="WP_159172413.1">
    <property type="nucleotide sequence ID" value="NZ_LR732308.1"/>
</dbReference>
<evidence type="ECO:0000256" key="3">
    <source>
        <dbReference type="ARBA" id="ARBA00022475"/>
    </source>
</evidence>
<evidence type="ECO:0000313" key="11">
    <source>
        <dbReference type="Proteomes" id="UP000439752"/>
    </source>
</evidence>
<keyword evidence="10" id="KW-0966">Cell projection</keyword>
<dbReference type="GO" id="GO:0006935">
    <property type="term" value="P:chemotaxis"/>
    <property type="evidence" value="ECO:0007669"/>
    <property type="project" value="UniProtKB-KW"/>
</dbReference>
<gene>
    <name evidence="10" type="primary">fliY</name>
    <name evidence="10" type="ORF">EXIGUO9Y_30114</name>
</gene>
<sequence length="379" mass="41743">MSDMLSQDEIDALLRGTPSDDEPTDTSSDDGLEELDEMEIDALGEVGNISLGNSATALSALLNQKVEITTPHVRMITMEELRSRYPIPHVALRVGYTEGFKGENVLILTQRDASVIANLMMGGDGMVEEDHEMEPIALSAVQEAMNQMMGAAATSMSTVFSMRIDISPPAVEIFDFSQEKSIVDSFSLWESMVIIEFDLKIGTLIDSKIVQLAPLEFSKQLIQKLFSASTTTTEEAKGTTHEPVQPPPQAAPQQTQQMPQQEQRYETPVAPKKEPVGVSPVQFGQFEEVQQEGVPGNIGMLYDVPLNVTVELGRTRRSVRDILELTQGSIIELDKLAGEPVDVFVNNTLIATGEVVVIEENFGVRITEIVNTKERLRMF</sequence>
<dbReference type="GO" id="GO:0016787">
    <property type="term" value="F:hydrolase activity"/>
    <property type="evidence" value="ECO:0007669"/>
    <property type="project" value="InterPro"/>
</dbReference>
<evidence type="ECO:0000259" key="9">
    <source>
        <dbReference type="Pfam" id="PF04509"/>
    </source>
</evidence>
<evidence type="ECO:0000256" key="4">
    <source>
        <dbReference type="ARBA" id="ARBA00022500"/>
    </source>
</evidence>
<comment type="similarity">
    <text evidence="2">Belongs to the FliN/MopA/SpaO family.</text>
</comment>
<dbReference type="AlphaFoldDB" id="A0A653ICL0"/>
<keyword evidence="4" id="KW-0145">Chemotaxis</keyword>
<dbReference type="Gene3D" id="3.40.1550.10">
    <property type="entry name" value="CheC-like"/>
    <property type="match status" value="1"/>
</dbReference>
<feature type="compositionally biased region" description="Acidic residues" evidence="7">
    <location>
        <begin position="1"/>
        <end position="11"/>
    </location>
</feature>
<dbReference type="GO" id="GO:0009425">
    <property type="term" value="C:bacterial-type flagellum basal body"/>
    <property type="evidence" value="ECO:0007669"/>
    <property type="project" value="InterPro"/>
</dbReference>
<dbReference type="InterPro" id="IPR051469">
    <property type="entry name" value="FliN/MopA/SpaO"/>
</dbReference>
<dbReference type="InterPro" id="IPR007597">
    <property type="entry name" value="CheC"/>
</dbReference>
<evidence type="ECO:0000313" key="10">
    <source>
        <dbReference type="EMBL" id="VWX36882.1"/>
    </source>
</evidence>
<proteinExistence type="inferred from homology"/>
<dbReference type="Pfam" id="PF04509">
    <property type="entry name" value="CheC"/>
    <property type="match status" value="2"/>
</dbReference>
<evidence type="ECO:0000256" key="2">
    <source>
        <dbReference type="ARBA" id="ARBA00009226"/>
    </source>
</evidence>
<dbReference type="Gene3D" id="2.30.330.10">
    <property type="entry name" value="SpoA-like"/>
    <property type="match status" value="1"/>
</dbReference>
<keyword evidence="10" id="KW-0969">Cilium</keyword>
<dbReference type="CDD" id="cd17907">
    <property type="entry name" value="FliY_FliN-Y"/>
    <property type="match status" value="1"/>
</dbReference>
<feature type="domain" description="CheC-like protein" evidence="9">
    <location>
        <begin position="136"/>
        <end position="173"/>
    </location>
</feature>
<dbReference type="PANTHER" id="PTHR43484:SF1">
    <property type="entry name" value="FLAGELLAR MOTOR SWITCH PROTEIN FLIN"/>
    <property type="match status" value="1"/>
</dbReference>